<dbReference type="SMART" id="SM00225">
    <property type="entry name" value="BTB"/>
    <property type="match status" value="1"/>
</dbReference>
<evidence type="ECO:0000259" key="1">
    <source>
        <dbReference type="PROSITE" id="PS50097"/>
    </source>
</evidence>
<dbReference type="VEuPathDB" id="FungiDB:RhiirFUN_006298"/>
<dbReference type="SUPFAM" id="SSF54695">
    <property type="entry name" value="POZ domain"/>
    <property type="match status" value="1"/>
</dbReference>
<feature type="domain" description="BTB" evidence="1">
    <location>
        <begin position="25"/>
        <end position="98"/>
    </location>
</feature>
<dbReference type="SUPFAM" id="SSF81901">
    <property type="entry name" value="HCP-like"/>
    <property type="match status" value="2"/>
</dbReference>
<dbReference type="AlphaFoldDB" id="U9UT39"/>
<dbReference type="Pfam" id="PF07534">
    <property type="entry name" value="TLD"/>
    <property type="match status" value="1"/>
</dbReference>
<accession>U9UT39</accession>
<dbReference type="InterPro" id="IPR006597">
    <property type="entry name" value="Sel1-like"/>
</dbReference>
<dbReference type="CDD" id="cd18186">
    <property type="entry name" value="BTB_POZ_ZBTB_KLHL-like"/>
    <property type="match status" value="1"/>
</dbReference>
<dbReference type="Pfam" id="PF07707">
    <property type="entry name" value="BACK"/>
    <property type="match status" value="1"/>
</dbReference>
<feature type="domain" description="TLDc" evidence="2">
    <location>
        <begin position="304"/>
        <end position="470"/>
    </location>
</feature>
<dbReference type="PANTHER" id="PTHR45011:SF1">
    <property type="entry name" value="DAP3-BINDING CELL DEATH ENHANCER 1"/>
    <property type="match status" value="1"/>
</dbReference>
<dbReference type="InterPro" id="IPR000210">
    <property type="entry name" value="BTB/POZ_dom"/>
</dbReference>
<dbReference type="PROSITE" id="PS51886">
    <property type="entry name" value="TLDC"/>
    <property type="match status" value="1"/>
</dbReference>
<dbReference type="Gene3D" id="1.25.40.10">
    <property type="entry name" value="Tetratricopeptide repeat domain"/>
    <property type="match status" value="2"/>
</dbReference>
<evidence type="ECO:0000313" key="3">
    <source>
        <dbReference type="EMBL" id="ESA22892.1"/>
    </source>
</evidence>
<dbReference type="Pfam" id="PF00651">
    <property type="entry name" value="BTB"/>
    <property type="match status" value="1"/>
</dbReference>
<dbReference type="Gene3D" id="1.25.40.420">
    <property type="match status" value="1"/>
</dbReference>
<dbReference type="PANTHER" id="PTHR45011">
    <property type="entry name" value="DAP3-BINDING CELL DEATH ENHANCER 1"/>
    <property type="match status" value="1"/>
</dbReference>
<evidence type="ECO:0000259" key="2">
    <source>
        <dbReference type="PROSITE" id="PS51886"/>
    </source>
</evidence>
<dbReference type="Gene3D" id="3.30.710.10">
    <property type="entry name" value="Potassium Channel Kv1.1, Chain A"/>
    <property type="match status" value="1"/>
</dbReference>
<dbReference type="EMBL" id="KI275213">
    <property type="protein sequence ID" value="ESA22892.1"/>
    <property type="molecule type" value="Genomic_DNA"/>
</dbReference>
<organism evidence="3">
    <name type="scientific">Rhizophagus irregularis (strain DAOM 181602 / DAOM 197198 / MUCL 43194)</name>
    <name type="common">Arbuscular mycorrhizal fungus</name>
    <name type="synonym">Glomus intraradices</name>
    <dbReference type="NCBI Taxonomy" id="747089"/>
    <lineage>
        <taxon>Eukaryota</taxon>
        <taxon>Fungi</taxon>
        <taxon>Fungi incertae sedis</taxon>
        <taxon>Mucoromycota</taxon>
        <taxon>Glomeromycotina</taxon>
        <taxon>Glomeromycetes</taxon>
        <taxon>Glomerales</taxon>
        <taxon>Glomeraceae</taxon>
        <taxon>Rhizophagus</taxon>
    </lineage>
</organism>
<sequence length="1010" mass="116217">MEGDNKLLPNLSQNLLEILNDEEYYDVTIEVGNDPYVKVFRAHIVILHYRSSYLRRILSTNKKKNDEALTHIKLSNISPEIFQIILRYIYGGKLFLNNYDNSDIIKVLVAASELGLQELVDYLQSFLINNKASWIEKNFNFVYQTGLENDSFSELQEYCINLISKEPDKIFKSSNFSSIPEKLLVSIIQNDSLQMNEIQIWEHVLKWGLAQNPELPSEVTKFSKDDFNTLKNTLQQCIPFIRFYNLTSKEFVDKVFPYREILPEELCADLLKTFLNLLDPDSKPSNKSRPRMTKEIKSITVESKIITSHHAELILKWVNRLEITDKLTSSYEFKLLFRASRDGHSQDKFHEICDFKSRTVTIVKVKDSNEILGGYNPAEWRSDNEYGTTKDSFMFSFINGRIENYILSRVMNEIHATYNNYFCGPTFGENDFCIWPGFMGNVCRKVSYEKPIRETTDDFDVEECENNNIALKFYNLTINNNNNNNNNNIDNIDNIGDEKEHLINYHNDINFDQKNLIKDDENELRNINIIIGKYLLSFFYYKDIILNKKKFINNVKEIVITKNLTFKINKNSDNNKNDIIKQVNNTFEDYLKSAENGNTQAQNNLGNCYQYGIGTDKDEKQAFTWYLKAAQSGYTQAQYDLAICYKNGLGTEKDEKQAFEWYLKAAENGDARAQNDLAICYQNGIGTDKDVSKAFEWYSKSAEYGNAQAQRNLGNHYHYGIGTDKDEKKTFEWYSKSAKNGNELAQDYLAYCYLNGIGTDKDKKQAFELYLKAAKSGNARAQNDLAICYQNGIGIDKDAKQALAWHLKAAESGYTQAQYDLAICYKNGSGIEKDEKKAFEWYLKAAENGDARAQNDLAICYQNGSGTDKDEIKALEWYLESSENENAEAKSNLATCFYYGIGIEKNEKLAFKLFLESVENGNESAQNWLGYLYLKGIGTDKNERKAFECYSISANQGNAIGQYSLGYLYQYGIGTEGNIKDASKWYEMALNNGYEEAKITLDNISLISRF</sequence>
<dbReference type="InterPro" id="IPR011705">
    <property type="entry name" value="BACK"/>
</dbReference>
<dbReference type="InterPro" id="IPR052748">
    <property type="entry name" value="ISR_Activator"/>
</dbReference>
<dbReference type="InterPro" id="IPR011333">
    <property type="entry name" value="SKP1/BTB/POZ_sf"/>
</dbReference>
<name>U9UT39_RHIID</name>
<gene>
    <name evidence="3" type="ORF">GLOINDRAFT_15989</name>
</gene>
<dbReference type="InterPro" id="IPR006571">
    <property type="entry name" value="TLDc_dom"/>
</dbReference>
<dbReference type="Pfam" id="PF08238">
    <property type="entry name" value="Sel1"/>
    <property type="match status" value="11"/>
</dbReference>
<dbReference type="HOGENOM" id="CLU_297930_0_0_1"/>
<dbReference type="VEuPathDB" id="FungiDB:RhiirFUN_023751"/>
<dbReference type="eggNOG" id="KOG1550">
    <property type="taxonomic scope" value="Eukaryota"/>
</dbReference>
<dbReference type="eggNOG" id="KOG4350">
    <property type="taxonomic scope" value="Eukaryota"/>
</dbReference>
<proteinExistence type="predicted"/>
<reference evidence="3" key="1">
    <citation type="submission" date="2013-07" db="EMBL/GenBank/DDBJ databases">
        <title>The genome of an arbuscular mycorrhizal fungus provides insights into the evolution of the oldest plant symbiosis.</title>
        <authorList>
            <consortium name="DOE Joint Genome Institute"/>
            <person name="Tisserant E."/>
            <person name="Malbreil M."/>
            <person name="Kuo A."/>
            <person name="Kohler A."/>
            <person name="Symeonidi A."/>
            <person name="Balestrini R."/>
            <person name="Charron P."/>
            <person name="Duensing N."/>
            <person name="Frei-dit-Frey N."/>
            <person name="Gianinazzi-Pearson V."/>
            <person name="Gilbert B."/>
            <person name="Handa Y."/>
            <person name="Hijri M."/>
            <person name="Kaul R."/>
            <person name="Kawaguchi M."/>
            <person name="Krajinski F."/>
            <person name="Lammers P."/>
            <person name="Lapierre D."/>
            <person name="Masclaux F.G."/>
            <person name="Murat C."/>
            <person name="Morin E."/>
            <person name="Ndikumana S."/>
            <person name="Pagni M."/>
            <person name="Petitpierre D."/>
            <person name="Requena N."/>
            <person name="Rosikiewicz P."/>
            <person name="Riley R."/>
            <person name="Saito K."/>
            <person name="San Clemente H."/>
            <person name="Shapiro H."/>
            <person name="van Tuinen D."/>
            <person name="Becard G."/>
            <person name="Bonfante P."/>
            <person name="Paszkowski U."/>
            <person name="Shachar-Hill Y."/>
            <person name="Young J.P."/>
            <person name="Sanders I.R."/>
            <person name="Henrissat B."/>
            <person name="Rensing S.A."/>
            <person name="Grigoriev I.V."/>
            <person name="Corradi N."/>
            <person name="Roux C."/>
            <person name="Martin F."/>
        </authorList>
    </citation>
    <scope>NUCLEOTIDE SEQUENCE</scope>
    <source>
        <strain evidence="3">DAOM 197198</strain>
    </source>
</reference>
<protein>
    <submittedName>
        <fullName evidence="3">Uncharacterized protein</fullName>
    </submittedName>
</protein>
<dbReference type="InterPro" id="IPR011990">
    <property type="entry name" value="TPR-like_helical_dom_sf"/>
</dbReference>
<dbReference type="SMART" id="SM00671">
    <property type="entry name" value="SEL1"/>
    <property type="match status" value="11"/>
</dbReference>
<dbReference type="PROSITE" id="PS50097">
    <property type="entry name" value="BTB"/>
    <property type="match status" value="1"/>
</dbReference>